<dbReference type="EMBL" id="RBTT01000047">
    <property type="protein sequence ID" value="RMU11533.1"/>
    <property type="molecule type" value="Genomic_DNA"/>
</dbReference>
<proteinExistence type="predicted"/>
<comment type="caution">
    <text evidence="1">The sequence shown here is derived from an EMBL/GenBank/DDBJ whole genome shotgun (WGS) entry which is preliminary data.</text>
</comment>
<name>A0A3M5RR69_9PSED</name>
<accession>A0A3M5RR69</accession>
<evidence type="ECO:0000313" key="1">
    <source>
        <dbReference type="EMBL" id="RMU11533.1"/>
    </source>
</evidence>
<reference evidence="1 2" key="1">
    <citation type="submission" date="2018-08" db="EMBL/GenBank/DDBJ databases">
        <title>Recombination of ecologically and evolutionarily significant loci maintains genetic cohesion in the Pseudomonas syringae species complex.</title>
        <authorList>
            <person name="Dillon M."/>
            <person name="Thakur S."/>
            <person name="Almeida R.N.D."/>
            <person name="Weir B.S."/>
            <person name="Guttman D.S."/>
        </authorList>
    </citation>
    <scope>NUCLEOTIDE SEQUENCE [LARGE SCALE GENOMIC DNA]</scope>
    <source>
        <strain evidence="1 2">ICMP 9829</strain>
    </source>
</reference>
<evidence type="ECO:0000313" key="2">
    <source>
        <dbReference type="Proteomes" id="UP000274212"/>
    </source>
</evidence>
<sequence length="71" mass="7953">MSIGDLFLVADDLNEGQVFLPFNAAVGTGDAYYLVWLQDSFKRQRVLELRDHLLTCLPDISSIEVQLLTAP</sequence>
<dbReference type="AlphaFoldDB" id="A0A3M5RR69"/>
<gene>
    <name evidence="1" type="ORF">ALP36_04571</name>
</gene>
<organism evidence="1 2">
    <name type="scientific">Pseudomonas syringae pv. coriandricola</name>
    <dbReference type="NCBI Taxonomy" id="264453"/>
    <lineage>
        <taxon>Bacteria</taxon>
        <taxon>Pseudomonadati</taxon>
        <taxon>Pseudomonadota</taxon>
        <taxon>Gammaproteobacteria</taxon>
        <taxon>Pseudomonadales</taxon>
        <taxon>Pseudomonadaceae</taxon>
        <taxon>Pseudomonas</taxon>
    </lineage>
</organism>
<protein>
    <submittedName>
        <fullName evidence="1">Transcriptional regulator, LysR family</fullName>
    </submittedName>
</protein>
<dbReference type="Proteomes" id="UP000274212">
    <property type="component" value="Unassembled WGS sequence"/>
</dbReference>